<accession>A0ABP7ZDP5</accession>
<evidence type="ECO:0000256" key="1">
    <source>
        <dbReference type="SAM" id="MobiDB-lite"/>
    </source>
</evidence>
<reference evidence="3" key="1">
    <citation type="journal article" date="2019" name="Int. J. Syst. Evol. Microbiol.">
        <title>The Global Catalogue of Microorganisms (GCM) 10K type strain sequencing project: providing services to taxonomists for standard genome sequencing and annotation.</title>
        <authorList>
            <consortium name="The Broad Institute Genomics Platform"/>
            <consortium name="The Broad Institute Genome Sequencing Center for Infectious Disease"/>
            <person name="Wu L."/>
            <person name="Ma J."/>
        </authorList>
    </citation>
    <scope>NUCLEOTIDE SEQUENCE [LARGE SCALE GENOMIC DNA]</scope>
    <source>
        <strain evidence="3">JCM 17316</strain>
    </source>
</reference>
<organism evidence="2 3">
    <name type="scientific">Actinomadura keratinilytica</name>
    <dbReference type="NCBI Taxonomy" id="547461"/>
    <lineage>
        <taxon>Bacteria</taxon>
        <taxon>Bacillati</taxon>
        <taxon>Actinomycetota</taxon>
        <taxon>Actinomycetes</taxon>
        <taxon>Streptosporangiales</taxon>
        <taxon>Thermomonosporaceae</taxon>
        <taxon>Actinomadura</taxon>
    </lineage>
</organism>
<dbReference type="EMBL" id="BAABDO010000122">
    <property type="protein sequence ID" value="GAA4154525.1"/>
    <property type="molecule type" value="Genomic_DNA"/>
</dbReference>
<keyword evidence="3" id="KW-1185">Reference proteome</keyword>
<proteinExistence type="predicted"/>
<dbReference type="Proteomes" id="UP001500266">
    <property type="component" value="Unassembled WGS sequence"/>
</dbReference>
<comment type="caution">
    <text evidence="2">The sequence shown here is derived from an EMBL/GenBank/DDBJ whole genome shotgun (WGS) entry which is preliminary data.</text>
</comment>
<sequence>MAPRSGSGREEVTSTTAPAAARSDEALVGPEDELGAALPDDLSDDHEDVHVMSAAGGWCHDDLSVDQLCSETLGGVESEETFEEGVLMRLWS</sequence>
<protein>
    <submittedName>
        <fullName evidence="2">Uncharacterized protein</fullName>
    </submittedName>
</protein>
<gene>
    <name evidence="2" type="ORF">GCM10022416_54300</name>
</gene>
<evidence type="ECO:0000313" key="2">
    <source>
        <dbReference type="EMBL" id="GAA4154525.1"/>
    </source>
</evidence>
<evidence type="ECO:0000313" key="3">
    <source>
        <dbReference type="Proteomes" id="UP001500266"/>
    </source>
</evidence>
<name>A0ABP7ZDP5_9ACTN</name>
<feature type="region of interest" description="Disordered" evidence="1">
    <location>
        <begin position="1"/>
        <end position="43"/>
    </location>
</feature>